<keyword evidence="4 6" id="KW-1133">Transmembrane helix</keyword>
<dbReference type="EMBL" id="CP017315">
    <property type="protein sequence ID" value="AQS41327.1"/>
    <property type="molecule type" value="Genomic_DNA"/>
</dbReference>
<feature type="transmembrane region" description="Helical" evidence="6">
    <location>
        <begin position="203"/>
        <end position="221"/>
    </location>
</feature>
<dbReference type="AlphaFoldDB" id="A0A1U9JTY9"/>
<protein>
    <recommendedName>
        <fullName evidence="6">NADH-quinone oxidoreductase subunit H</fullName>
        <ecNumber evidence="6">7.1.1.-</ecNumber>
    </recommendedName>
    <alternativeName>
        <fullName evidence="6">NADH dehydrogenase I subunit H</fullName>
    </alternativeName>
    <alternativeName>
        <fullName evidence="6">NDH-1 subunit H</fullName>
    </alternativeName>
</protein>
<sequence length="349" mass="38857">MYDFFMTWFLPLLIIIGKSLLLLVVLLVLIAYLLYADRKVWAAVQLRRGPNVVGPWGLLQSFADLIKFAVKEPIIPAGANKVVFLLAPFVSAGLALCAWAVIPVSEGWAIADINVGLLYIFAISSLEVYGVIMGGWASNSKYPFLGALRSAAQMVSYEVSIGFIMVTVLLCVGSLNLSDIVLAQQNGFGIRVLGVSTASFLDWHWLGLFPMFVVFFISTLAETNRPPFDLVEAESELVAGHMVEYSSTPYMLFFLGEYVAIVLMCALTTIMFLGGWLPPVDVAWFNWVPGVIWFVLKVCLVFFMFAMVKAFVPRYRYDQLMRLGWKVFLPLSLAMVVITAGFLKFMGWA</sequence>
<dbReference type="InterPro" id="IPR001694">
    <property type="entry name" value="NADH_UbQ_OxRdtase_su1/FPO"/>
</dbReference>
<feature type="transmembrane region" description="Helical" evidence="6">
    <location>
        <begin position="290"/>
        <end position="311"/>
    </location>
</feature>
<keyword evidence="6" id="KW-0830">Ubiquinone</keyword>
<reference evidence="8 9" key="2">
    <citation type="journal article" date="2016" name="Sci. Rep.">
        <title>The genome of Rhizobiales bacteria in predatory ants reveals urease gene functions but no genes for nitrogen fixation.</title>
        <authorList>
            <person name="Neuvonen M.M."/>
            <person name="Tamarit D."/>
            <person name="Naslund K."/>
            <person name="Liebig J."/>
            <person name="Feldhaar H."/>
            <person name="Moran N.A."/>
            <person name="Guy L."/>
            <person name="Andersson S.G."/>
        </authorList>
    </citation>
    <scope>NUCLEOTIDE SEQUENCE [LARGE SCALE GENOMIC DNA]</scope>
    <source>
        <strain evidence="8 9">Hsal</strain>
    </source>
</reference>
<comment type="catalytic activity">
    <reaction evidence="6">
        <text>a quinone + NADH + 5 H(+)(in) = a quinol + NAD(+) + 4 H(+)(out)</text>
        <dbReference type="Rhea" id="RHEA:57888"/>
        <dbReference type="ChEBI" id="CHEBI:15378"/>
        <dbReference type="ChEBI" id="CHEBI:24646"/>
        <dbReference type="ChEBI" id="CHEBI:57540"/>
        <dbReference type="ChEBI" id="CHEBI:57945"/>
        <dbReference type="ChEBI" id="CHEBI:132124"/>
    </reaction>
</comment>
<dbReference type="STRING" id="1902579.BHV28_06240"/>
<evidence type="ECO:0000256" key="4">
    <source>
        <dbReference type="ARBA" id="ARBA00022989"/>
    </source>
</evidence>
<evidence type="ECO:0000256" key="6">
    <source>
        <dbReference type="HAMAP-Rule" id="MF_01350"/>
    </source>
</evidence>
<keyword evidence="9" id="KW-1185">Reference proteome</keyword>
<dbReference type="PANTHER" id="PTHR11432">
    <property type="entry name" value="NADH DEHYDROGENASE SUBUNIT 1"/>
    <property type="match status" value="1"/>
</dbReference>
<reference evidence="8 9" key="1">
    <citation type="journal article" date="2010" name="Science">
        <title>Genomic comparison of the ants Camponotus floridanus and Harpegnathos saltator.</title>
        <authorList>
            <person name="Bonasio R."/>
            <person name="Zhang G."/>
            <person name="Ye C."/>
            <person name="Mutti N.S."/>
            <person name="Fang X."/>
            <person name="Qin N."/>
            <person name="Donahue G."/>
            <person name="Yang P."/>
            <person name="Li Q."/>
            <person name="Li C."/>
            <person name="Zhang P."/>
            <person name="Huang Z."/>
            <person name="Berger S.L."/>
            <person name="Reinberg D."/>
            <person name="Wang J."/>
            <person name="Liebig J."/>
        </authorList>
    </citation>
    <scope>NUCLEOTIDE SEQUENCE [LARGE SCALE GENOMIC DNA]</scope>
    <source>
        <strain evidence="8 9">Hsal</strain>
    </source>
</reference>
<evidence type="ECO:0000313" key="8">
    <source>
        <dbReference type="EMBL" id="AQS41327.1"/>
    </source>
</evidence>
<evidence type="ECO:0000256" key="3">
    <source>
        <dbReference type="ARBA" id="ARBA00022719"/>
    </source>
</evidence>
<keyword evidence="5 6" id="KW-0472">Membrane</keyword>
<comment type="similarity">
    <text evidence="6 7">Belongs to the complex I subunit 1 family.</text>
</comment>
<feature type="transmembrane region" description="Helical" evidence="6">
    <location>
        <begin position="12"/>
        <end position="33"/>
    </location>
</feature>
<keyword evidence="3 6" id="KW-0874">Quinone</keyword>
<evidence type="ECO:0000256" key="1">
    <source>
        <dbReference type="ARBA" id="ARBA00004141"/>
    </source>
</evidence>
<comment type="function">
    <text evidence="6">NDH-1 shuttles electrons from NADH, via FMN and iron-sulfur (Fe-S) centers, to quinones in the respiratory chain. The immediate electron acceptor for the enzyme in this species is believed to be ubiquinone. Couples the redox reaction to proton translocation (for every two electrons transferred, four hydrogen ions are translocated across the cytoplasmic membrane), and thus conserves the redox energy in a proton gradient. This subunit may bind ubiquinone.</text>
</comment>
<dbReference type="NCBIfam" id="NF004745">
    <property type="entry name" value="PRK06076.1-6"/>
    <property type="match status" value="1"/>
</dbReference>
<name>A0A1U9JTY9_9HYPH</name>
<keyword evidence="6" id="KW-1278">Translocase</keyword>
<dbReference type="GO" id="GO:0009060">
    <property type="term" value="P:aerobic respiration"/>
    <property type="evidence" value="ECO:0007669"/>
    <property type="project" value="TreeGrafter"/>
</dbReference>
<feature type="transmembrane region" description="Helical" evidence="6">
    <location>
        <begin position="252"/>
        <end position="278"/>
    </location>
</feature>
<evidence type="ECO:0000256" key="2">
    <source>
        <dbReference type="ARBA" id="ARBA00022692"/>
    </source>
</evidence>
<organism evidence="8 9">
    <name type="scientific">Candidatus Tokpelaia hoelldobleri</name>
    <dbReference type="NCBI Taxonomy" id="1902579"/>
    <lineage>
        <taxon>Bacteria</taxon>
        <taxon>Pseudomonadati</taxon>
        <taxon>Pseudomonadota</taxon>
        <taxon>Alphaproteobacteria</taxon>
        <taxon>Hyphomicrobiales</taxon>
        <taxon>Candidatus Tokpelaia</taxon>
    </lineage>
</organism>
<keyword evidence="6" id="KW-1003">Cell membrane</keyword>
<dbReference type="Pfam" id="PF00146">
    <property type="entry name" value="NADHdh"/>
    <property type="match status" value="1"/>
</dbReference>
<dbReference type="KEGG" id="thd:BHV28_06240"/>
<dbReference type="Proteomes" id="UP000188912">
    <property type="component" value="Chromosome"/>
</dbReference>
<dbReference type="PANTHER" id="PTHR11432:SF3">
    <property type="entry name" value="NADH-UBIQUINONE OXIDOREDUCTASE CHAIN 1"/>
    <property type="match status" value="1"/>
</dbReference>
<feature type="transmembrane region" description="Helical" evidence="6">
    <location>
        <begin position="82"/>
        <end position="102"/>
    </location>
</feature>
<feature type="transmembrane region" description="Helical" evidence="6">
    <location>
        <begin position="117"/>
        <end position="138"/>
    </location>
</feature>
<dbReference type="HAMAP" id="MF_01350">
    <property type="entry name" value="NDH1_NuoH"/>
    <property type="match status" value="1"/>
</dbReference>
<comment type="subcellular location">
    <subcellularLocation>
        <location evidence="6 7">Cell membrane</location>
        <topology evidence="6 7">Multi-pass membrane protein</topology>
    </subcellularLocation>
    <subcellularLocation>
        <location evidence="1">Membrane</location>
        <topology evidence="1">Multi-pass membrane protein</topology>
    </subcellularLocation>
</comment>
<dbReference type="GO" id="GO:0005886">
    <property type="term" value="C:plasma membrane"/>
    <property type="evidence" value="ECO:0007669"/>
    <property type="project" value="UniProtKB-SubCell"/>
</dbReference>
<dbReference type="GO" id="GO:0048038">
    <property type="term" value="F:quinone binding"/>
    <property type="evidence" value="ECO:0007669"/>
    <property type="project" value="UniProtKB-KW"/>
</dbReference>
<dbReference type="PROSITE" id="PS00668">
    <property type="entry name" value="COMPLEX1_ND1_2"/>
    <property type="match status" value="1"/>
</dbReference>
<gene>
    <name evidence="6 8" type="primary">nuoH</name>
    <name evidence="8" type="ORF">BHV28_06240</name>
</gene>
<dbReference type="GO" id="GO:0003954">
    <property type="term" value="F:NADH dehydrogenase activity"/>
    <property type="evidence" value="ECO:0007669"/>
    <property type="project" value="TreeGrafter"/>
</dbReference>
<proteinExistence type="inferred from homology"/>
<feature type="transmembrane region" description="Helical" evidence="6">
    <location>
        <begin position="159"/>
        <end position="183"/>
    </location>
</feature>
<evidence type="ECO:0000256" key="5">
    <source>
        <dbReference type="ARBA" id="ARBA00023136"/>
    </source>
</evidence>
<keyword evidence="2 6" id="KW-0812">Transmembrane</keyword>
<feature type="transmembrane region" description="Helical" evidence="6">
    <location>
        <begin position="323"/>
        <end position="343"/>
    </location>
</feature>
<dbReference type="GO" id="GO:0016655">
    <property type="term" value="F:oxidoreductase activity, acting on NAD(P)H, quinone or similar compound as acceptor"/>
    <property type="evidence" value="ECO:0007669"/>
    <property type="project" value="UniProtKB-UniRule"/>
</dbReference>
<dbReference type="NCBIfam" id="NF004741">
    <property type="entry name" value="PRK06076.1-2"/>
    <property type="match status" value="1"/>
</dbReference>
<dbReference type="EC" id="7.1.1.-" evidence="6"/>
<accession>A0A1U9JTY9</accession>
<comment type="subunit">
    <text evidence="6">NDH-1 is composed of 14 different subunits. Subunits NuoA, H, J, K, L, M, N constitute the membrane sector of the complex.</text>
</comment>
<keyword evidence="6 7" id="KW-0520">NAD</keyword>
<dbReference type="InterPro" id="IPR018086">
    <property type="entry name" value="NADH_UbQ_OxRdtase_su1_CS"/>
</dbReference>
<evidence type="ECO:0000313" key="9">
    <source>
        <dbReference type="Proteomes" id="UP000188912"/>
    </source>
</evidence>
<evidence type="ECO:0000256" key="7">
    <source>
        <dbReference type="RuleBase" id="RU000471"/>
    </source>
</evidence>